<dbReference type="RefSeq" id="WP_279694153.1">
    <property type="nucleotide sequence ID" value="NZ_JAOEEO010000001.1"/>
</dbReference>
<gene>
    <name evidence="2" type="ORF">N7644_01210</name>
</gene>
<keyword evidence="1" id="KW-0812">Transmembrane</keyword>
<reference evidence="2" key="1">
    <citation type="submission" date="2022-09" db="EMBL/GenBank/DDBJ databases">
        <title>Intensive care unit water sources are persistently colonized with multi-drug resistant bacteria and are the site of extensive horizontal gene transfer of antibiotic resistance genes.</title>
        <authorList>
            <person name="Diorio-Toth L."/>
        </authorList>
    </citation>
    <scope>NUCLEOTIDE SEQUENCE</scope>
    <source>
        <strain evidence="2">GD04005</strain>
    </source>
</reference>
<keyword evidence="1" id="KW-0472">Membrane</keyword>
<feature type="transmembrane region" description="Helical" evidence="1">
    <location>
        <begin position="82"/>
        <end position="106"/>
    </location>
</feature>
<dbReference type="AlphaFoldDB" id="A0AA42IBN4"/>
<evidence type="ECO:0000256" key="1">
    <source>
        <dbReference type="SAM" id="Phobius"/>
    </source>
</evidence>
<keyword evidence="1" id="KW-1133">Transmembrane helix</keyword>
<proteinExistence type="predicted"/>
<dbReference type="EMBL" id="JAOEEO010000001">
    <property type="protein sequence ID" value="MDH0562296.1"/>
    <property type="molecule type" value="Genomic_DNA"/>
</dbReference>
<protein>
    <submittedName>
        <fullName evidence="2">Uncharacterized protein</fullName>
    </submittedName>
</protein>
<feature type="transmembrane region" description="Helical" evidence="1">
    <location>
        <begin position="46"/>
        <end position="70"/>
    </location>
</feature>
<organism evidence="2 3">
    <name type="scientific">Acinetobacter courvalinii</name>
    <dbReference type="NCBI Taxonomy" id="280147"/>
    <lineage>
        <taxon>Bacteria</taxon>
        <taxon>Pseudomonadati</taxon>
        <taxon>Pseudomonadota</taxon>
        <taxon>Gammaproteobacteria</taxon>
        <taxon>Moraxellales</taxon>
        <taxon>Moraxellaceae</taxon>
        <taxon>Acinetobacter</taxon>
    </lineage>
</organism>
<name>A0AA42IBN4_9GAMM</name>
<sequence length="107" mass="11710">MWVIKAANSCAWLSIIIVVAAAIFSIYVLSIPCTTDRICEMPPIHLFFFLMLIVSIVCNVIGMILSAIAMGDEPPIKESAKAALFFNGKIIAFNLVGTMFLFVILIV</sequence>
<dbReference type="Proteomes" id="UP001159329">
    <property type="component" value="Unassembled WGS sequence"/>
</dbReference>
<evidence type="ECO:0000313" key="3">
    <source>
        <dbReference type="Proteomes" id="UP001159329"/>
    </source>
</evidence>
<accession>A0AA42IBN4</accession>
<evidence type="ECO:0000313" key="2">
    <source>
        <dbReference type="EMBL" id="MDH0562296.1"/>
    </source>
</evidence>
<feature type="transmembrane region" description="Helical" evidence="1">
    <location>
        <begin position="12"/>
        <end position="34"/>
    </location>
</feature>
<comment type="caution">
    <text evidence="2">The sequence shown here is derived from an EMBL/GenBank/DDBJ whole genome shotgun (WGS) entry which is preliminary data.</text>
</comment>